<dbReference type="AlphaFoldDB" id="A0A194XCD9"/>
<dbReference type="InParanoid" id="A0A194XCD9"/>
<accession>A0A194XCD9</accession>
<dbReference type="GeneID" id="28822793"/>
<evidence type="ECO:0000313" key="1">
    <source>
        <dbReference type="EMBL" id="KUJ17835.1"/>
    </source>
</evidence>
<proteinExistence type="predicted"/>
<name>A0A194XCD9_MOLSC</name>
<dbReference type="KEGG" id="psco:LY89DRAFT_669120"/>
<protein>
    <submittedName>
        <fullName evidence="1">Uncharacterized protein</fullName>
    </submittedName>
</protein>
<evidence type="ECO:0000313" key="2">
    <source>
        <dbReference type="Proteomes" id="UP000070700"/>
    </source>
</evidence>
<reference evidence="1 2" key="1">
    <citation type="submission" date="2015-10" db="EMBL/GenBank/DDBJ databases">
        <title>Full genome of DAOMC 229536 Phialocephala scopiformis, a fungal endophyte of spruce producing the potent anti-insectan compound rugulosin.</title>
        <authorList>
            <consortium name="DOE Joint Genome Institute"/>
            <person name="Walker A.K."/>
            <person name="Frasz S.L."/>
            <person name="Seifert K.A."/>
            <person name="Miller J.D."/>
            <person name="Mondo S.J."/>
            <person name="Labutti K."/>
            <person name="Lipzen A."/>
            <person name="Dockter R."/>
            <person name="Kennedy M."/>
            <person name="Grigoriev I.V."/>
            <person name="Spatafora J.W."/>
        </authorList>
    </citation>
    <scope>NUCLEOTIDE SEQUENCE [LARGE SCALE GENOMIC DNA]</scope>
    <source>
        <strain evidence="1 2">CBS 120377</strain>
    </source>
</reference>
<keyword evidence="2" id="KW-1185">Reference proteome</keyword>
<dbReference type="EMBL" id="KQ947414">
    <property type="protein sequence ID" value="KUJ17835.1"/>
    <property type="molecule type" value="Genomic_DNA"/>
</dbReference>
<dbReference type="Proteomes" id="UP000070700">
    <property type="component" value="Unassembled WGS sequence"/>
</dbReference>
<sequence>MWSIHSQVFKDVQAIPRPKRPEIDPLVSLRHSMVMVHEIVEVIARLGMGNAVFELHSGQHRNGTYPNRLHSGVVPVGIVGACTTGSCGRPLESRRLLDHLSANGVTTVEDHTNHLQELRPDGERQALVEYQEEIEGAQGEAIYWRNMFETITAPLTIYTQDHNELTTNAQRLVEEGIERMTFQGAGHQNEQYQ</sequence>
<gene>
    <name evidence="1" type="ORF">LY89DRAFT_669120</name>
</gene>
<organism evidence="1 2">
    <name type="scientific">Mollisia scopiformis</name>
    <name type="common">Conifer needle endophyte fungus</name>
    <name type="synonym">Phialocephala scopiformis</name>
    <dbReference type="NCBI Taxonomy" id="149040"/>
    <lineage>
        <taxon>Eukaryota</taxon>
        <taxon>Fungi</taxon>
        <taxon>Dikarya</taxon>
        <taxon>Ascomycota</taxon>
        <taxon>Pezizomycotina</taxon>
        <taxon>Leotiomycetes</taxon>
        <taxon>Helotiales</taxon>
        <taxon>Mollisiaceae</taxon>
        <taxon>Mollisia</taxon>
    </lineage>
</organism>
<dbReference type="RefSeq" id="XP_018072190.1">
    <property type="nucleotide sequence ID" value="XM_018213067.1"/>
</dbReference>